<dbReference type="RefSeq" id="WP_094922665.1">
    <property type="nucleotide sequence ID" value="NZ_NPIA01000002.1"/>
</dbReference>
<dbReference type="EMBL" id="NPIA01000002">
    <property type="protein sequence ID" value="OZM57701.1"/>
    <property type="molecule type" value="Genomic_DNA"/>
</dbReference>
<dbReference type="Proteomes" id="UP000217083">
    <property type="component" value="Unassembled WGS sequence"/>
</dbReference>
<dbReference type="AlphaFoldDB" id="A0A263BVC7"/>
<protein>
    <recommendedName>
        <fullName evidence="3">LysM domain-containing protein</fullName>
    </recommendedName>
</protein>
<reference evidence="2" key="1">
    <citation type="submission" date="2017-08" db="EMBL/GenBank/DDBJ databases">
        <authorList>
            <person name="Huang Z."/>
        </authorList>
    </citation>
    <scope>NUCLEOTIDE SEQUENCE [LARGE SCALE GENOMIC DNA]</scope>
    <source>
        <strain evidence="2">SA5d-4</strain>
    </source>
</reference>
<sequence>MLKRFLIFLTVCGIVYSCYFDWKVGTLPARASDDAVPVHADNISEIPSVEVTVLNGDTVLSIVEKLNDGTLPTSMSQVINDFESLNPNVKAHVIKSGSKYLFPIYKKVE</sequence>
<evidence type="ECO:0008006" key="3">
    <source>
        <dbReference type="Google" id="ProtNLM"/>
    </source>
</evidence>
<accession>A0A263BVC7</accession>
<keyword evidence="2" id="KW-1185">Reference proteome</keyword>
<organism evidence="1 2">
    <name type="scientific">Lottiidibacillus patelloidae</name>
    <dbReference type="NCBI Taxonomy" id="2670334"/>
    <lineage>
        <taxon>Bacteria</taxon>
        <taxon>Bacillati</taxon>
        <taxon>Bacillota</taxon>
        <taxon>Bacilli</taxon>
        <taxon>Bacillales</taxon>
        <taxon>Bacillaceae</taxon>
        <taxon>Lottiidibacillus</taxon>
    </lineage>
</organism>
<proteinExistence type="predicted"/>
<evidence type="ECO:0000313" key="2">
    <source>
        <dbReference type="Proteomes" id="UP000217083"/>
    </source>
</evidence>
<dbReference type="PROSITE" id="PS51257">
    <property type="entry name" value="PROKAR_LIPOPROTEIN"/>
    <property type="match status" value="1"/>
</dbReference>
<name>A0A263BVC7_9BACI</name>
<evidence type="ECO:0000313" key="1">
    <source>
        <dbReference type="EMBL" id="OZM57701.1"/>
    </source>
</evidence>
<gene>
    <name evidence="1" type="ORF">CIB95_04870</name>
</gene>
<reference evidence="1 2" key="2">
    <citation type="submission" date="2017-09" db="EMBL/GenBank/DDBJ databases">
        <title>Bacillus patelloidae sp. nov., isolated from the intestinal tract of a marine limpet.</title>
        <authorList>
            <person name="Liu R."/>
            <person name="Dong C."/>
            <person name="Shao Z."/>
        </authorList>
    </citation>
    <scope>NUCLEOTIDE SEQUENCE [LARGE SCALE GENOMIC DNA]</scope>
    <source>
        <strain evidence="1 2">SA5d-4</strain>
    </source>
</reference>
<comment type="caution">
    <text evidence="1">The sequence shown here is derived from an EMBL/GenBank/DDBJ whole genome shotgun (WGS) entry which is preliminary data.</text>
</comment>